<feature type="transmembrane region" description="Helical" evidence="1">
    <location>
        <begin position="12"/>
        <end position="32"/>
    </location>
</feature>
<protein>
    <recommendedName>
        <fullName evidence="4">Phage abortive infection protein</fullName>
    </recommendedName>
</protein>
<dbReference type="EMBL" id="JAGRQH010000003">
    <property type="protein sequence ID" value="MBR0559733.1"/>
    <property type="molecule type" value="Genomic_DNA"/>
</dbReference>
<gene>
    <name evidence="2" type="ORF">KB213_06655</name>
</gene>
<keyword evidence="1" id="KW-1133">Transmembrane helix</keyword>
<keyword evidence="1" id="KW-0812">Transmembrane</keyword>
<evidence type="ECO:0000313" key="2">
    <source>
        <dbReference type="EMBL" id="MBR0559733.1"/>
    </source>
</evidence>
<evidence type="ECO:0000313" key="3">
    <source>
        <dbReference type="Proteomes" id="UP000677812"/>
    </source>
</evidence>
<comment type="caution">
    <text evidence="2">The sequence shown here is derived from an EMBL/GenBank/DDBJ whole genome shotgun (WGS) entry which is preliminary data.</text>
</comment>
<name>A0ABS5E8A6_9PROT</name>
<accession>A0ABS5E8A6</accession>
<organism evidence="2 3">
    <name type="scientific">Neokomagataea anthophila</name>
    <dbReference type="NCBI Taxonomy" id="2826925"/>
    <lineage>
        <taxon>Bacteria</taxon>
        <taxon>Pseudomonadati</taxon>
        <taxon>Pseudomonadota</taxon>
        <taxon>Alphaproteobacteria</taxon>
        <taxon>Acetobacterales</taxon>
        <taxon>Acetobacteraceae</taxon>
        <taxon>Neokomagataea</taxon>
    </lineage>
</organism>
<proteinExistence type="predicted"/>
<feature type="transmembrane region" description="Helical" evidence="1">
    <location>
        <begin position="52"/>
        <end position="70"/>
    </location>
</feature>
<keyword evidence="3" id="KW-1185">Reference proteome</keyword>
<keyword evidence="1" id="KW-0472">Membrane</keyword>
<reference evidence="2 3" key="1">
    <citation type="submission" date="2021-04" db="EMBL/GenBank/DDBJ databases">
        <title>The complete genome sequence of Neokomagataea sp. TBRC 2177.</title>
        <authorList>
            <person name="Charoenyingcharoen P."/>
            <person name="Yukphan P."/>
        </authorList>
    </citation>
    <scope>NUCLEOTIDE SEQUENCE [LARGE SCALE GENOMIC DNA]</scope>
    <source>
        <strain evidence="2 3">TBRC 2177</strain>
    </source>
</reference>
<sequence length="228" mass="26955">MREMLNRLNILEKIVLVLACLLPLGITIFYLWRRYFLYMPYHGHEWIGDYSNWFQSFISMYTLLAIMYTARKTSKIAKKSNAVVKNSTKISEIEVYSQILHEICLKLNGIFSKMNQFIYFIETNNEKAKHAQYDVLCIIYYFEGISQLAYIIENTNYIENDLYYIFLNLKLNDNVLKHIKEDFLTRNIPLIAQLKKGQGDNPSENVRVLASMEKFKADLEIVRSIFPK</sequence>
<dbReference type="RefSeq" id="WP_211681452.1">
    <property type="nucleotide sequence ID" value="NZ_JAGRQH010000003.1"/>
</dbReference>
<evidence type="ECO:0000256" key="1">
    <source>
        <dbReference type="SAM" id="Phobius"/>
    </source>
</evidence>
<evidence type="ECO:0008006" key="4">
    <source>
        <dbReference type="Google" id="ProtNLM"/>
    </source>
</evidence>
<dbReference type="Proteomes" id="UP000677812">
    <property type="component" value="Unassembled WGS sequence"/>
</dbReference>